<proteinExistence type="predicted"/>
<evidence type="ECO:0000313" key="3">
    <source>
        <dbReference type="EMBL" id="KAH8082007.1"/>
    </source>
</evidence>
<dbReference type="SUPFAM" id="SSF56112">
    <property type="entry name" value="Protein kinase-like (PK-like)"/>
    <property type="match status" value="1"/>
</dbReference>
<dbReference type="OrthoDB" id="5569250at2759"/>
<dbReference type="Gene3D" id="1.10.510.10">
    <property type="entry name" value="Transferase(Phosphotransferase) domain 1"/>
    <property type="match status" value="1"/>
</dbReference>
<evidence type="ECO:0000256" key="1">
    <source>
        <dbReference type="SAM" id="MobiDB-lite"/>
    </source>
</evidence>
<dbReference type="GO" id="GO:0004672">
    <property type="term" value="F:protein kinase activity"/>
    <property type="evidence" value="ECO:0007669"/>
    <property type="project" value="InterPro"/>
</dbReference>
<dbReference type="InterPro" id="IPR008266">
    <property type="entry name" value="Tyr_kinase_AS"/>
</dbReference>
<dbReference type="PROSITE" id="PS50011">
    <property type="entry name" value="PROTEIN_KINASE_DOM"/>
    <property type="match status" value="1"/>
</dbReference>
<sequence length="706" mass="78934">MPHSTEGTSHNESCGGNRDDEVNSYYMQAALLGDKITRGYPVADFIYAVWGFQKDQLRVSSRGYYTMDEDAMKDYLVGTHNSSAEKSAYRSLHRVIDHLVNQVRDAHDIQATISLVSPDANHYVASSFATSGCKPWADFTFSWLHRVNLDQTWSQAALFGELKKDVIDATTADFCSVIDISKIPALSRFPVVVSSEPVVNPAAVISAQTNAAPARKGKRKATGEPSSQEFRTSKRSKQQSRGASKANSIQSNASELSVDDNEHPAVDKLNDKELQLAKRANELGSQGIRSFASGFLIQDYDMTLWYIDRMGLVISSSFNFRHEPHFLVLFLAAISYASMAQLGFSSLLRFPSKWVASQPEKVFRAYEEVELVLPSARDAQGTIHQHVSFLLDVSDKRGFIPADGAVGRATVVFPVKPHNRSAVKIIKKTDRVVAKVSWPLEGGVKEDSIIRVVVGGLEAKESTKKYIKHIVKLKLSTTRTMEEMDLPRAKMFGLLDVDRRSSEDFMVVFVQVVKGHHAVHESSNVLHRDISVNNIMFYYEDEQETRPIGVLCDWDLAKKVGRLSSIDPIVEDLQRSCIGPDEMPRYQSSFLAKSHSTVQQPSGTDFDADLETQSEKKGYKHRTGTGPFIALDILLYKQVPTHLYRHDLESFFWVLVWFVASFNPDAGVARGIADWLGRDLATIGTNKVQTLKTYWDSTITQNVHPL</sequence>
<keyword evidence="4" id="KW-1185">Reference proteome</keyword>
<dbReference type="PROSITE" id="PS00109">
    <property type="entry name" value="PROTEIN_KINASE_TYR"/>
    <property type="match status" value="1"/>
</dbReference>
<feature type="compositionally biased region" description="Polar residues" evidence="1">
    <location>
        <begin position="239"/>
        <end position="255"/>
    </location>
</feature>
<comment type="caution">
    <text evidence="3">The sequence shown here is derived from an EMBL/GenBank/DDBJ whole genome shotgun (WGS) entry which is preliminary data.</text>
</comment>
<feature type="region of interest" description="Disordered" evidence="1">
    <location>
        <begin position="209"/>
        <end position="264"/>
    </location>
</feature>
<organism evidence="3 4">
    <name type="scientific">Cristinia sonorae</name>
    <dbReference type="NCBI Taxonomy" id="1940300"/>
    <lineage>
        <taxon>Eukaryota</taxon>
        <taxon>Fungi</taxon>
        <taxon>Dikarya</taxon>
        <taxon>Basidiomycota</taxon>
        <taxon>Agaricomycotina</taxon>
        <taxon>Agaricomycetes</taxon>
        <taxon>Agaricomycetidae</taxon>
        <taxon>Agaricales</taxon>
        <taxon>Pleurotineae</taxon>
        <taxon>Stephanosporaceae</taxon>
        <taxon>Cristinia</taxon>
    </lineage>
</organism>
<gene>
    <name evidence="3" type="ORF">BXZ70DRAFT_1012361</name>
</gene>
<feature type="domain" description="Protein kinase" evidence="2">
    <location>
        <begin position="395"/>
        <end position="706"/>
    </location>
</feature>
<name>A0A8K0UEE5_9AGAR</name>
<accession>A0A8K0UEE5</accession>
<dbReference type="GO" id="GO:0005524">
    <property type="term" value="F:ATP binding"/>
    <property type="evidence" value="ECO:0007669"/>
    <property type="project" value="InterPro"/>
</dbReference>
<dbReference type="InterPro" id="IPR040976">
    <property type="entry name" value="Pkinase_fungal"/>
</dbReference>
<dbReference type="PANTHER" id="PTHR38248">
    <property type="entry name" value="FUNK1 6"/>
    <property type="match status" value="1"/>
</dbReference>
<dbReference type="InterPro" id="IPR000719">
    <property type="entry name" value="Prot_kinase_dom"/>
</dbReference>
<dbReference type="InterPro" id="IPR011009">
    <property type="entry name" value="Kinase-like_dom_sf"/>
</dbReference>
<dbReference type="AlphaFoldDB" id="A0A8K0UEE5"/>
<dbReference type="Pfam" id="PF17667">
    <property type="entry name" value="Pkinase_fungal"/>
    <property type="match status" value="3"/>
</dbReference>
<evidence type="ECO:0000313" key="4">
    <source>
        <dbReference type="Proteomes" id="UP000813824"/>
    </source>
</evidence>
<dbReference type="Proteomes" id="UP000813824">
    <property type="component" value="Unassembled WGS sequence"/>
</dbReference>
<evidence type="ECO:0000259" key="2">
    <source>
        <dbReference type="PROSITE" id="PS50011"/>
    </source>
</evidence>
<protein>
    <recommendedName>
        <fullName evidence="2">Protein kinase domain-containing protein</fullName>
    </recommendedName>
</protein>
<reference evidence="3" key="1">
    <citation type="journal article" date="2021" name="New Phytol.">
        <title>Evolutionary innovations through gain and loss of genes in the ectomycorrhizal Boletales.</title>
        <authorList>
            <person name="Wu G."/>
            <person name="Miyauchi S."/>
            <person name="Morin E."/>
            <person name="Kuo A."/>
            <person name="Drula E."/>
            <person name="Varga T."/>
            <person name="Kohler A."/>
            <person name="Feng B."/>
            <person name="Cao Y."/>
            <person name="Lipzen A."/>
            <person name="Daum C."/>
            <person name="Hundley H."/>
            <person name="Pangilinan J."/>
            <person name="Johnson J."/>
            <person name="Barry K."/>
            <person name="LaButti K."/>
            <person name="Ng V."/>
            <person name="Ahrendt S."/>
            <person name="Min B."/>
            <person name="Choi I.G."/>
            <person name="Park H."/>
            <person name="Plett J.M."/>
            <person name="Magnuson J."/>
            <person name="Spatafora J.W."/>
            <person name="Nagy L.G."/>
            <person name="Henrissat B."/>
            <person name="Grigoriev I.V."/>
            <person name="Yang Z.L."/>
            <person name="Xu J."/>
            <person name="Martin F.M."/>
        </authorList>
    </citation>
    <scope>NUCLEOTIDE SEQUENCE</scope>
    <source>
        <strain evidence="3">KKN 215</strain>
    </source>
</reference>
<dbReference type="PANTHER" id="PTHR38248:SF2">
    <property type="entry name" value="FUNK1 11"/>
    <property type="match status" value="1"/>
</dbReference>
<dbReference type="EMBL" id="JAEVFJ010000051">
    <property type="protein sequence ID" value="KAH8082007.1"/>
    <property type="molecule type" value="Genomic_DNA"/>
</dbReference>